<evidence type="ECO:0000313" key="3">
    <source>
        <dbReference type="Ensembl" id="ENSLCAP00010039394.1"/>
    </source>
</evidence>
<evidence type="ECO:0000313" key="4">
    <source>
        <dbReference type="Proteomes" id="UP000314980"/>
    </source>
</evidence>
<dbReference type="GeneTree" id="ENSGT00940000157418"/>
<dbReference type="PANTHER" id="PTHR16127">
    <property type="entry name" value="TAXILIN"/>
    <property type="match status" value="1"/>
</dbReference>
<feature type="coiled-coil region" evidence="2">
    <location>
        <begin position="38"/>
        <end position="72"/>
    </location>
</feature>
<dbReference type="Proteomes" id="UP000314980">
    <property type="component" value="Unassembled WGS sequence"/>
</dbReference>
<reference evidence="4" key="1">
    <citation type="submission" date="2015-09" db="EMBL/GenBank/DDBJ databases">
        <authorList>
            <person name="Sai Rama Sridatta P."/>
        </authorList>
    </citation>
    <scope>NUCLEOTIDE SEQUENCE [LARGE SCALE GENOMIC DNA]</scope>
</reference>
<keyword evidence="2" id="KW-0175">Coiled coil</keyword>
<comment type="similarity">
    <text evidence="1">Belongs to the taxilin family.</text>
</comment>
<evidence type="ECO:0000256" key="2">
    <source>
        <dbReference type="SAM" id="Coils"/>
    </source>
</evidence>
<keyword evidence="4" id="KW-1185">Reference proteome</keyword>
<protein>
    <submittedName>
        <fullName evidence="3">Uncharacterized protein</fullName>
    </submittedName>
</protein>
<dbReference type="STRING" id="8187.ENSLCAP00010039394"/>
<evidence type="ECO:0000256" key="1">
    <source>
        <dbReference type="ARBA" id="ARBA00009550"/>
    </source>
</evidence>
<dbReference type="AlphaFoldDB" id="A0A4W6EQD5"/>
<proteinExistence type="inferred from homology"/>
<dbReference type="Ensembl" id="ENSLCAT00010040322.1">
    <property type="protein sequence ID" value="ENSLCAP00010039394.1"/>
    <property type="gene ID" value="ENSLCAG00010018401.1"/>
</dbReference>
<dbReference type="PANTHER" id="PTHR16127:SF10">
    <property type="entry name" value="BETA-TAXILIN"/>
    <property type="match status" value="1"/>
</dbReference>
<dbReference type="Pfam" id="PF09728">
    <property type="entry name" value="Taxilin"/>
    <property type="match status" value="1"/>
</dbReference>
<dbReference type="GO" id="GO:0019905">
    <property type="term" value="F:syntaxin binding"/>
    <property type="evidence" value="ECO:0007669"/>
    <property type="project" value="InterPro"/>
</dbReference>
<sequence length="118" mass="13926">VKGHSTIMAFKFTEETLHRCREDEEKRKDITCHFQKMLTEIQDQIEQHSSRNDKLCLENKSLTEKLESLMNQCELRDEVGSKVNIGHNITSVRTTFGFPLNLRNKVCRESIYQQLRIK</sequence>
<reference evidence="3" key="3">
    <citation type="submission" date="2025-09" db="UniProtKB">
        <authorList>
            <consortium name="Ensembl"/>
        </authorList>
    </citation>
    <scope>IDENTIFICATION</scope>
</reference>
<reference evidence="3" key="2">
    <citation type="submission" date="2025-08" db="UniProtKB">
        <authorList>
            <consortium name="Ensembl"/>
        </authorList>
    </citation>
    <scope>IDENTIFICATION</scope>
</reference>
<organism evidence="3 4">
    <name type="scientific">Lates calcarifer</name>
    <name type="common">Barramundi</name>
    <name type="synonym">Holocentrus calcarifer</name>
    <dbReference type="NCBI Taxonomy" id="8187"/>
    <lineage>
        <taxon>Eukaryota</taxon>
        <taxon>Metazoa</taxon>
        <taxon>Chordata</taxon>
        <taxon>Craniata</taxon>
        <taxon>Vertebrata</taxon>
        <taxon>Euteleostomi</taxon>
        <taxon>Actinopterygii</taxon>
        <taxon>Neopterygii</taxon>
        <taxon>Teleostei</taxon>
        <taxon>Neoteleostei</taxon>
        <taxon>Acanthomorphata</taxon>
        <taxon>Carangaria</taxon>
        <taxon>Carangaria incertae sedis</taxon>
        <taxon>Centropomidae</taxon>
        <taxon>Lates</taxon>
    </lineage>
</organism>
<accession>A0A4W6EQD5</accession>
<dbReference type="InParanoid" id="A0A4W6EQD5"/>
<dbReference type="InterPro" id="IPR026183">
    <property type="entry name" value="Taxilin_fam"/>
</dbReference>
<name>A0A4W6EQD5_LATCA</name>